<gene>
    <name evidence="2" type="ORF">B0H63DRAFT_521854</name>
</gene>
<name>A0AAE0U1R9_9PEZI</name>
<reference evidence="2" key="2">
    <citation type="submission" date="2023-06" db="EMBL/GenBank/DDBJ databases">
        <authorList>
            <consortium name="Lawrence Berkeley National Laboratory"/>
            <person name="Haridas S."/>
            <person name="Hensen N."/>
            <person name="Bonometti L."/>
            <person name="Westerberg I."/>
            <person name="Brannstrom I.O."/>
            <person name="Guillou S."/>
            <person name="Cros-Aarteil S."/>
            <person name="Calhoun S."/>
            <person name="Kuo A."/>
            <person name="Mondo S."/>
            <person name="Pangilinan J."/>
            <person name="Riley R."/>
            <person name="LaButti K."/>
            <person name="Andreopoulos B."/>
            <person name="Lipzen A."/>
            <person name="Chen C."/>
            <person name="Yanf M."/>
            <person name="Daum C."/>
            <person name="Ng V."/>
            <person name="Clum A."/>
            <person name="Steindorff A."/>
            <person name="Ohm R."/>
            <person name="Martin F."/>
            <person name="Silar P."/>
            <person name="Natvig D."/>
            <person name="Lalanne C."/>
            <person name="Gautier V."/>
            <person name="Ament-velasquez S.L."/>
            <person name="Kruys A."/>
            <person name="Hutchinson M.I."/>
            <person name="Powell A.J."/>
            <person name="Barry K."/>
            <person name="Miller A.N."/>
            <person name="Grigoriev I.V."/>
            <person name="Debuchy R."/>
            <person name="Gladieux P."/>
            <person name="Thoren M.H."/>
            <person name="Johannesson H."/>
        </authorList>
    </citation>
    <scope>NUCLEOTIDE SEQUENCE</scope>
    <source>
        <strain evidence="2">CBS 232.78</strain>
    </source>
</reference>
<dbReference type="EMBL" id="JAULSW010000003">
    <property type="protein sequence ID" value="KAK3387833.1"/>
    <property type="molecule type" value="Genomic_DNA"/>
</dbReference>
<evidence type="ECO:0000313" key="2">
    <source>
        <dbReference type="EMBL" id="KAK3387833.1"/>
    </source>
</evidence>
<keyword evidence="1" id="KW-0732">Signal</keyword>
<proteinExistence type="predicted"/>
<dbReference type="Proteomes" id="UP001285441">
    <property type="component" value="Unassembled WGS sequence"/>
</dbReference>
<sequence>MRIAAILAFIKLTSLAAALPAADVDHSPELVDRQGSTGLFVCSGTLGGFPISCSTESRGQCECLRDQMPLGSFAANACFAGCDDFWCPGG</sequence>
<feature type="signal peptide" evidence="1">
    <location>
        <begin position="1"/>
        <end position="18"/>
    </location>
</feature>
<keyword evidence="3" id="KW-1185">Reference proteome</keyword>
<accession>A0AAE0U1R9</accession>
<evidence type="ECO:0000256" key="1">
    <source>
        <dbReference type="SAM" id="SignalP"/>
    </source>
</evidence>
<dbReference type="AlphaFoldDB" id="A0AAE0U1R9"/>
<evidence type="ECO:0000313" key="3">
    <source>
        <dbReference type="Proteomes" id="UP001285441"/>
    </source>
</evidence>
<comment type="caution">
    <text evidence="2">The sequence shown here is derived from an EMBL/GenBank/DDBJ whole genome shotgun (WGS) entry which is preliminary data.</text>
</comment>
<organism evidence="2 3">
    <name type="scientific">Podospora didyma</name>
    <dbReference type="NCBI Taxonomy" id="330526"/>
    <lineage>
        <taxon>Eukaryota</taxon>
        <taxon>Fungi</taxon>
        <taxon>Dikarya</taxon>
        <taxon>Ascomycota</taxon>
        <taxon>Pezizomycotina</taxon>
        <taxon>Sordariomycetes</taxon>
        <taxon>Sordariomycetidae</taxon>
        <taxon>Sordariales</taxon>
        <taxon>Podosporaceae</taxon>
        <taxon>Podospora</taxon>
    </lineage>
</organism>
<protein>
    <submittedName>
        <fullName evidence="2">Uncharacterized protein</fullName>
    </submittedName>
</protein>
<reference evidence="2" key="1">
    <citation type="journal article" date="2023" name="Mol. Phylogenet. Evol.">
        <title>Genome-scale phylogeny and comparative genomics of the fungal order Sordariales.</title>
        <authorList>
            <person name="Hensen N."/>
            <person name="Bonometti L."/>
            <person name="Westerberg I."/>
            <person name="Brannstrom I.O."/>
            <person name="Guillou S."/>
            <person name="Cros-Aarteil S."/>
            <person name="Calhoun S."/>
            <person name="Haridas S."/>
            <person name="Kuo A."/>
            <person name="Mondo S."/>
            <person name="Pangilinan J."/>
            <person name="Riley R."/>
            <person name="LaButti K."/>
            <person name="Andreopoulos B."/>
            <person name="Lipzen A."/>
            <person name="Chen C."/>
            <person name="Yan M."/>
            <person name="Daum C."/>
            <person name="Ng V."/>
            <person name="Clum A."/>
            <person name="Steindorff A."/>
            <person name="Ohm R.A."/>
            <person name="Martin F."/>
            <person name="Silar P."/>
            <person name="Natvig D.O."/>
            <person name="Lalanne C."/>
            <person name="Gautier V."/>
            <person name="Ament-Velasquez S.L."/>
            <person name="Kruys A."/>
            <person name="Hutchinson M.I."/>
            <person name="Powell A.J."/>
            <person name="Barry K."/>
            <person name="Miller A.N."/>
            <person name="Grigoriev I.V."/>
            <person name="Debuchy R."/>
            <person name="Gladieux P."/>
            <person name="Hiltunen Thoren M."/>
            <person name="Johannesson H."/>
        </authorList>
    </citation>
    <scope>NUCLEOTIDE SEQUENCE</scope>
    <source>
        <strain evidence="2">CBS 232.78</strain>
    </source>
</reference>
<feature type="chain" id="PRO_5042215891" evidence="1">
    <location>
        <begin position="19"/>
        <end position="90"/>
    </location>
</feature>